<dbReference type="AlphaFoldDB" id="A0A562LYW9"/>
<gene>
    <name evidence="1" type="ORF">IP93_01063</name>
</gene>
<dbReference type="EMBL" id="VLKP01000003">
    <property type="protein sequence ID" value="TWI12718.1"/>
    <property type="molecule type" value="Genomic_DNA"/>
</dbReference>
<proteinExistence type="predicted"/>
<sequence>MAKQSVTTPTVEVPAAHVLANAETANEVSCIIESVIGILEVAAERFADDRFGSTAIYGAIRLAQDGFNKANSLQVDMDMQARAREAVGAAQ</sequence>
<reference evidence="1 2" key="1">
    <citation type="journal article" date="2015" name="Stand. Genomic Sci.">
        <title>Genomic Encyclopedia of Bacterial and Archaeal Type Strains, Phase III: the genomes of soil and plant-associated and newly described type strains.</title>
        <authorList>
            <person name="Whitman W.B."/>
            <person name="Woyke T."/>
            <person name="Klenk H.P."/>
            <person name="Zhou Y."/>
            <person name="Lilburn T.G."/>
            <person name="Beck B.J."/>
            <person name="De Vos P."/>
            <person name="Vandamme P."/>
            <person name="Eisen J.A."/>
            <person name="Garrity G."/>
            <person name="Hugenholtz P."/>
            <person name="Kyrpides N.C."/>
        </authorList>
    </citation>
    <scope>NUCLEOTIDE SEQUENCE [LARGE SCALE GENOMIC DNA]</scope>
    <source>
        <strain evidence="1 2">CGMCC 1.10136</strain>
    </source>
</reference>
<dbReference type="Proteomes" id="UP000316471">
    <property type="component" value="Unassembled WGS sequence"/>
</dbReference>
<organism evidence="1 2">
    <name type="scientific">Aerolutibacter ruishenii</name>
    <dbReference type="NCBI Taxonomy" id="686800"/>
    <lineage>
        <taxon>Bacteria</taxon>
        <taxon>Pseudomonadati</taxon>
        <taxon>Pseudomonadota</taxon>
        <taxon>Gammaproteobacteria</taxon>
        <taxon>Lysobacterales</taxon>
        <taxon>Lysobacteraceae</taxon>
        <taxon>Aerolutibacter</taxon>
    </lineage>
</organism>
<comment type="caution">
    <text evidence="1">The sequence shown here is derived from an EMBL/GenBank/DDBJ whole genome shotgun (WGS) entry which is preliminary data.</text>
</comment>
<name>A0A562LYW9_9GAMM</name>
<evidence type="ECO:0000313" key="2">
    <source>
        <dbReference type="Proteomes" id="UP000316471"/>
    </source>
</evidence>
<keyword evidence="2" id="KW-1185">Reference proteome</keyword>
<accession>A0A562LYW9</accession>
<dbReference type="RefSeq" id="WP_144812942.1">
    <property type="nucleotide sequence ID" value="NZ_VLKP01000003.1"/>
</dbReference>
<evidence type="ECO:0000313" key="1">
    <source>
        <dbReference type="EMBL" id="TWI12718.1"/>
    </source>
</evidence>
<protein>
    <submittedName>
        <fullName evidence="1">Uncharacterized protein</fullName>
    </submittedName>
</protein>